<feature type="compositionally biased region" description="Low complexity" evidence="1">
    <location>
        <begin position="592"/>
        <end position="607"/>
    </location>
</feature>
<feature type="region of interest" description="Disordered" evidence="1">
    <location>
        <begin position="718"/>
        <end position="742"/>
    </location>
</feature>
<protein>
    <submittedName>
        <fullName evidence="2">Uncharacterized protein</fullName>
    </submittedName>
</protein>
<sequence>MSSLEPRDIIDLVDVLTDQSMSVHIQRVDASLQLFAQLVTTRCPIAPRTVVALLEELESAGTLRRRSITGGLYDFIFSQGQALRRRLGDAFPSTGFVSSVKVSPFVKESPIDADGFQSLYLHIVLASCFDYFDALCVCGSFGSSTGFRTLASKLDALVEHAALCVRCLKAACLPEANVDHREFVSFALGDMFSTCLAMQEHLDARVRLVGFEVFTAGVEVLLLSSKMRVSVIGNVHGNAGIPDAEAVLIPLPRGRSKFVHDPTQSVHYEDKGWNLLSMFVLSSLNLDSPVDLDLQYAAVRYVRTALLRAITGLCGSGSVGALNFEHIVQLWDSVAPLDVSAWRELSLQSNIVLMILVNAALYVVFSARGPSQLNSRISALQNFTESKVFPWFESRLKGENRQMRFWAARIVECYLRGCDFNKHRPGGNRIPQLSARVWRAMRALRTDWYTDLAVFSESLKDFYRKPDKPVDESVQRSSSRLLPSPLKRESVQTFEPHDAVIELWFPDVTEDSLAEIIEDENQYSLTFSQYVDMFITGEDDVVVQEEGYLLVDDSVLPTPPLDENQSNEMFQDAVVEVSYESADAHLDADTLSETTEYTEYSEYSESNVSEEDLQDGLSGDDGENAEYRRNDDEVEQQNEYVEVESNEVIGFGVGEEEIQRDEVAFVPDVDYDLPEEFQSTEPNEEGHFDALEDAHHPVAGLDTEFAEPPEYPEMEFSPEANSRIEEELSVSQVESPEVGADANIDEVEVSVISGEVAHGLDTRKPPISIEISSEEAMLDGFDDEISETNSQSVPDAS</sequence>
<dbReference type="EMBL" id="HBFP01003711">
    <property type="protein sequence ID" value="CAD8818236.1"/>
    <property type="molecule type" value="Transcribed_RNA"/>
</dbReference>
<name>A0A7S0ZD97_9RHOD</name>
<feature type="region of interest" description="Disordered" evidence="1">
    <location>
        <begin position="776"/>
        <end position="797"/>
    </location>
</feature>
<evidence type="ECO:0000313" key="2">
    <source>
        <dbReference type="EMBL" id="CAD8818236.1"/>
    </source>
</evidence>
<reference evidence="2" key="1">
    <citation type="submission" date="2021-01" db="EMBL/GenBank/DDBJ databases">
        <authorList>
            <person name="Corre E."/>
            <person name="Pelletier E."/>
            <person name="Niang G."/>
            <person name="Scheremetjew M."/>
            <person name="Finn R."/>
            <person name="Kale V."/>
            <person name="Holt S."/>
            <person name="Cochrane G."/>
            <person name="Meng A."/>
            <person name="Brown T."/>
            <person name="Cohen L."/>
        </authorList>
    </citation>
    <scope>NUCLEOTIDE SEQUENCE</scope>
    <source>
        <strain evidence="2">CCMP3278</strain>
    </source>
</reference>
<evidence type="ECO:0000256" key="1">
    <source>
        <dbReference type="SAM" id="MobiDB-lite"/>
    </source>
</evidence>
<feature type="compositionally biased region" description="Acidic residues" evidence="1">
    <location>
        <begin position="776"/>
        <end position="786"/>
    </location>
</feature>
<feature type="compositionally biased region" description="Acidic residues" evidence="1">
    <location>
        <begin position="608"/>
        <end position="624"/>
    </location>
</feature>
<gene>
    <name evidence="2" type="ORF">TOLI1172_LOCUS2625</name>
</gene>
<proteinExistence type="predicted"/>
<organism evidence="2">
    <name type="scientific">Timspurckia oligopyrenoides</name>
    <dbReference type="NCBI Taxonomy" id="708627"/>
    <lineage>
        <taxon>Eukaryota</taxon>
        <taxon>Rhodophyta</taxon>
        <taxon>Bangiophyceae</taxon>
        <taxon>Porphyridiales</taxon>
        <taxon>Porphyridiaceae</taxon>
        <taxon>Timspurckia</taxon>
    </lineage>
</organism>
<dbReference type="AlphaFoldDB" id="A0A7S0ZD97"/>
<feature type="region of interest" description="Disordered" evidence="1">
    <location>
        <begin position="585"/>
        <end position="636"/>
    </location>
</feature>
<feature type="compositionally biased region" description="Polar residues" evidence="1">
    <location>
        <begin position="787"/>
        <end position="797"/>
    </location>
</feature>
<accession>A0A7S0ZD97</accession>